<evidence type="ECO:0000313" key="2">
    <source>
        <dbReference type="EMBL" id="ASU21962.1"/>
    </source>
</evidence>
<dbReference type="Pfam" id="PF24624">
    <property type="entry name" value="Int_N"/>
    <property type="match status" value="1"/>
</dbReference>
<name>A0A223MWJ6_9VIBR</name>
<protein>
    <recommendedName>
        <fullName evidence="1">Phage integrase N-terminal domain-containing protein</fullName>
    </recommendedName>
</protein>
<dbReference type="InterPro" id="IPR057084">
    <property type="entry name" value="Int_N"/>
</dbReference>
<dbReference type="Proteomes" id="UP000215148">
    <property type="component" value="Chromosome 1"/>
</dbReference>
<organism evidence="2 3">
    <name type="scientific">Vibrio qinghaiensis</name>
    <dbReference type="NCBI Taxonomy" id="2025808"/>
    <lineage>
        <taxon>Bacteria</taxon>
        <taxon>Pseudomonadati</taxon>
        <taxon>Pseudomonadota</taxon>
        <taxon>Gammaproteobacteria</taxon>
        <taxon>Vibrionales</taxon>
        <taxon>Vibrionaceae</taxon>
        <taxon>Vibrio</taxon>
    </lineage>
</organism>
<proteinExistence type="predicted"/>
<feature type="domain" description="Phage integrase N-terminal" evidence="1">
    <location>
        <begin position="60"/>
        <end position="118"/>
    </location>
</feature>
<sequence>MSIRNLKDGSKKPWLCECYPNRRRGKPVRKSFATKGEAAAFEKFTMRNVDDKPWLGDKPDHRRLSDMLDLWFNLHGKGLKSGSHTYQRMTDIINALNEPIASQLTQRDFAHYRANRVGIDRGRGNNEWL</sequence>
<gene>
    <name evidence="2" type="ORF">CCZ37_04860</name>
</gene>
<dbReference type="KEGG" id="vqi:CCZ37_04860"/>
<accession>A0A223MWJ6</accession>
<evidence type="ECO:0000259" key="1">
    <source>
        <dbReference type="Pfam" id="PF24624"/>
    </source>
</evidence>
<dbReference type="EMBL" id="CP022741">
    <property type="protein sequence ID" value="ASU21962.1"/>
    <property type="molecule type" value="Genomic_DNA"/>
</dbReference>
<keyword evidence="3" id="KW-1185">Reference proteome</keyword>
<evidence type="ECO:0000313" key="3">
    <source>
        <dbReference type="Proteomes" id="UP000215148"/>
    </source>
</evidence>
<reference evidence="2 3" key="1">
    <citation type="submission" date="2017-08" db="EMBL/GenBank/DDBJ databases">
        <title>The Vibrio qinghaiensis sp.-Q67 is a luminous bacteria isolated firstly from Qinghai lake, Qinghai province, China, which has been proved to be very sensitive to detect environmental and food pollutants. Therefore, complete genome analysis of V. qinghaiensis sp.-Q67 highlights the potential application of this strain on detection of hazards in the contaminated environments.</title>
        <authorList>
            <person name="Gong L."/>
        </authorList>
    </citation>
    <scope>NUCLEOTIDE SEQUENCE [LARGE SCALE GENOMIC DNA]</scope>
    <source>
        <strain evidence="2 3">Q67</strain>
    </source>
</reference>
<dbReference type="AlphaFoldDB" id="A0A223MWJ6"/>